<dbReference type="SUPFAM" id="SSF49493">
    <property type="entry name" value="HSP40/DnaJ peptide-binding domain"/>
    <property type="match status" value="2"/>
</dbReference>
<accession>A0A1X0QC55</accession>
<comment type="caution">
    <text evidence="9">The sequence shown here is derived from an EMBL/GenBank/DDBJ whole genome shotgun (WGS) entry which is preliminary data.</text>
</comment>
<dbReference type="FunFam" id="2.10.230.10:FF:000001">
    <property type="entry name" value="DnaJ subfamily A member 2"/>
    <property type="match status" value="1"/>
</dbReference>
<dbReference type="AlphaFoldDB" id="A0A1X0QC55"/>
<evidence type="ECO:0000256" key="2">
    <source>
        <dbReference type="ARBA" id="ARBA00022737"/>
    </source>
</evidence>
<sequence>MTQDSKGFYKILDLEPGCPYTDVRKAYNVKMREYHQQGRLTKEINNNPNLSAEEKKTKLDEVKKKMEEINNAYNVLGNEEKKKQYDSGTGEFAENPFGGSGGFHGGFDVNDIFNMFGQGGFSSRRSGSSRKSKISDTKTNVSISMKEAFLGKKSKFRINVDRLCDSCNGKGSSKVKQCSTCKGHGRLIQQRQVGFMVTETEVECEKCVGSGSIPDGPTCKKCNGVKIIKDKSVVELTIRPGIVNGEKITMRGKGNQAPGRVSGDLVFVITVKDQPGYVRVNNDIIHTVNIDLLTAITGGVISFEHIDGRKLSVNLSPMTDLNSSIKIYYQGFNDSRGGKGDFYIKPNILVNKNLNKEEVSKVIKPLVYNVNEGINVNSQYCSKLPEDHTSSNGSRQQFDSEEDYMGNQQDFIGSMFSGFGRGF</sequence>
<keyword evidence="10" id="KW-1185">Reference proteome</keyword>
<dbReference type="Gene3D" id="2.10.230.10">
    <property type="entry name" value="Heat shock protein DnaJ, cysteine-rich domain"/>
    <property type="match status" value="1"/>
</dbReference>
<dbReference type="GO" id="GO:0030544">
    <property type="term" value="F:Hsp70 protein binding"/>
    <property type="evidence" value="ECO:0007669"/>
    <property type="project" value="InterPro"/>
</dbReference>
<dbReference type="InterPro" id="IPR036869">
    <property type="entry name" value="J_dom_sf"/>
</dbReference>
<dbReference type="GO" id="GO:0008270">
    <property type="term" value="F:zinc ion binding"/>
    <property type="evidence" value="ECO:0007669"/>
    <property type="project" value="UniProtKB-KW"/>
</dbReference>
<gene>
    <name evidence="9" type="primary">MAS5</name>
    <name evidence="9" type="ORF">HERIO_768</name>
</gene>
<dbReference type="Proteomes" id="UP000192356">
    <property type="component" value="Unassembled WGS sequence"/>
</dbReference>
<dbReference type="Pfam" id="PF01556">
    <property type="entry name" value="DnaJ_C"/>
    <property type="match status" value="1"/>
</dbReference>
<evidence type="ECO:0000256" key="5">
    <source>
        <dbReference type="PROSITE-ProRule" id="PRU00546"/>
    </source>
</evidence>
<dbReference type="GO" id="GO:0006457">
    <property type="term" value="P:protein folding"/>
    <property type="evidence" value="ECO:0007669"/>
    <property type="project" value="InterPro"/>
</dbReference>
<keyword evidence="2" id="KW-0677">Repeat</keyword>
<dbReference type="InterPro" id="IPR001305">
    <property type="entry name" value="HSP_DnaJ_Cys-rich_dom"/>
</dbReference>
<name>A0A1X0QC55_9MICR</name>
<dbReference type="SUPFAM" id="SSF57938">
    <property type="entry name" value="DnaJ/Hsp40 cysteine-rich domain"/>
    <property type="match status" value="1"/>
</dbReference>
<keyword evidence="3 5" id="KW-0863">Zinc-finger</keyword>
<dbReference type="CDD" id="cd06257">
    <property type="entry name" value="DnaJ"/>
    <property type="match status" value="1"/>
</dbReference>
<feature type="domain" description="CR-type" evidence="8">
    <location>
        <begin position="151"/>
        <end position="231"/>
    </location>
</feature>
<feature type="domain" description="J" evidence="7">
    <location>
        <begin position="7"/>
        <end position="89"/>
    </location>
</feature>
<evidence type="ECO:0000259" key="8">
    <source>
        <dbReference type="PROSITE" id="PS51188"/>
    </source>
</evidence>
<dbReference type="PANTHER" id="PTHR43888">
    <property type="entry name" value="DNAJ-LIKE-2, ISOFORM A-RELATED"/>
    <property type="match status" value="1"/>
</dbReference>
<dbReference type="Gene3D" id="2.60.260.20">
    <property type="entry name" value="Urease metallochaperone UreE, N-terminal domain"/>
    <property type="match status" value="2"/>
</dbReference>
<evidence type="ECO:0000256" key="6">
    <source>
        <dbReference type="SAM" id="Coils"/>
    </source>
</evidence>
<reference evidence="9 10" key="1">
    <citation type="journal article" date="2017" name="Environ. Microbiol.">
        <title>Decay of the glycolytic pathway and adaptation to intranuclear parasitism within Enterocytozoonidae microsporidia.</title>
        <authorList>
            <person name="Wiredu Boakye D."/>
            <person name="Jaroenlak P."/>
            <person name="Prachumwat A."/>
            <person name="Williams T.A."/>
            <person name="Bateman K.S."/>
            <person name="Itsathitphaisarn O."/>
            <person name="Sritunyalucksana K."/>
            <person name="Paszkiewicz K.H."/>
            <person name="Moore K.A."/>
            <person name="Stentiford G.D."/>
            <person name="Williams B.A."/>
        </authorList>
    </citation>
    <scope>NUCLEOTIDE SEQUENCE [LARGE SCALE GENOMIC DNA]</scope>
    <source>
        <strain evidence="9 10">GB1</strain>
    </source>
</reference>
<dbReference type="PRINTS" id="PR00625">
    <property type="entry name" value="JDOMAIN"/>
</dbReference>
<evidence type="ECO:0000256" key="3">
    <source>
        <dbReference type="ARBA" id="ARBA00022771"/>
    </source>
</evidence>
<organism evidence="9 10">
    <name type="scientific">Hepatospora eriocheir</name>
    <dbReference type="NCBI Taxonomy" id="1081669"/>
    <lineage>
        <taxon>Eukaryota</taxon>
        <taxon>Fungi</taxon>
        <taxon>Fungi incertae sedis</taxon>
        <taxon>Microsporidia</taxon>
        <taxon>Hepatosporidae</taxon>
        <taxon>Hepatospora</taxon>
    </lineage>
</organism>
<dbReference type="CDD" id="cd10747">
    <property type="entry name" value="DnaJ_C"/>
    <property type="match status" value="1"/>
</dbReference>
<dbReference type="InterPro" id="IPR008971">
    <property type="entry name" value="HSP40/DnaJ_pept-bd"/>
</dbReference>
<dbReference type="CDD" id="cd10719">
    <property type="entry name" value="DnaJ_zf"/>
    <property type="match status" value="1"/>
</dbReference>
<dbReference type="PROSITE" id="PS50076">
    <property type="entry name" value="DNAJ_2"/>
    <property type="match status" value="1"/>
</dbReference>
<dbReference type="InterPro" id="IPR044713">
    <property type="entry name" value="DNJA1/2-like"/>
</dbReference>
<keyword evidence="4 5" id="KW-0862">Zinc</keyword>
<feature type="coiled-coil region" evidence="6">
    <location>
        <begin position="52"/>
        <end position="79"/>
    </location>
</feature>
<dbReference type="EMBL" id="LVKB01000026">
    <property type="protein sequence ID" value="ORD97347.1"/>
    <property type="molecule type" value="Genomic_DNA"/>
</dbReference>
<dbReference type="VEuPathDB" id="MicrosporidiaDB:HERIO_768"/>
<proteinExistence type="predicted"/>
<dbReference type="SUPFAM" id="SSF46565">
    <property type="entry name" value="Chaperone J-domain"/>
    <property type="match status" value="1"/>
</dbReference>
<dbReference type="InterPro" id="IPR001623">
    <property type="entry name" value="DnaJ_domain"/>
</dbReference>
<dbReference type="GO" id="GO:0051082">
    <property type="term" value="F:unfolded protein binding"/>
    <property type="evidence" value="ECO:0007669"/>
    <property type="project" value="InterPro"/>
</dbReference>
<feature type="zinc finger region" description="CR-type" evidence="5">
    <location>
        <begin position="151"/>
        <end position="231"/>
    </location>
</feature>
<evidence type="ECO:0000256" key="1">
    <source>
        <dbReference type="ARBA" id="ARBA00022723"/>
    </source>
</evidence>
<keyword evidence="1 5" id="KW-0479">Metal-binding</keyword>
<evidence type="ECO:0000313" key="9">
    <source>
        <dbReference type="EMBL" id="ORD97347.1"/>
    </source>
</evidence>
<dbReference type="Gene3D" id="1.10.287.110">
    <property type="entry name" value="DnaJ domain"/>
    <property type="match status" value="1"/>
</dbReference>
<keyword evidence="6" id="KW-0175">Coiled coil</keyword>
<dbReference type="VEuPathDB" id="MicrosporidiaDB:A0H76_1508"/>
<dbReference type="PROSITE" id="PS51188">
    <property type="entry name" value="ZF_CR"/>
    <property type="match status" value="1"/>
</dbReference>
<dbReference type="InterPro" id="IPR036410">
    <property type="entry name" value="HSP_DnaJ_Cys-rich_dom_sf"/>
</dbReference>
<evidence type="ECO:0000259" key="7">
    <source>
        <dbReference type="PROSITE" id="PS50076"/>
    </source>
</evidence>
<dbReference type="Pfam" id="PF00226">
    <property type="entry name" value="DnaJ"/>
    <property type="match status" value="1"/>
</dbReference>
<dbReference type="OrthoDB" id="550424at2759"/>
<evidence type="ECO:0000313" key="10">
    <source>
        <dbReference type="Proteomes" id="UP000192356"/>
    </source>
</evidence>
<dbReference type="Pfam" id="PF00684">
    <property type="entry name" value="DnaJ_CXXCXGXG"/>
    <property type="match status" value="1"/>
</dbReference>
<dbReference type="InterPro" id="IPR002939">
    <property type="entry name" value="DnaJ_C"/>
</dbReference>
<evidence type="ECO:0000256" key="4">
    <source>
        <dbReference type="ARBA" id="ARBA00022833"/>
    </source>
</evidence>
<protein>
    <submittedName>
        <fullName evidence="9">MAS5</fullName>
    </submittedName>
</protein>